<dbReference type="AlphaFoldDB" id="A0A151A4Q7"/>
<accession>A0A2T4RAY7</accession>
<dbReference type="RefSeq" id="WP_061854518.1">
    <property type="nucleotide sequence ID" value="NZ_BKAQ01000015.1"/>
</dbReference>
<sequence length="62" mass="7074">MAENFFDKAKEAAKNVSDKLKDTDNDKAKQASEQIDKFTGGGDKKESDHKDEHKDHKDHDKK</sequence>
<feature type="region of interest" description="Disordered" evidence="1">
    <location>
        <begin position="1"/>
        <end position="62"/>
    </location>
</feature>
<dbReference type="EMBL" id="BKAQ01000015">
    <property type="protein sequence ID" value="GEP82674.1"/>
    <property type="molecule type" value="Genomic_DNA"/>
</dbReference>
<reference evidence="4 5" key="1">
    <citation type="submission" date="2016-02" db="EMBL/GenBank/DDBJ databases">
        <title>Draft genome sequence of hydrocarbon degrading Staphylococcus saprophyticus Strain CNV2, isolated from crude-oil contaminated soil from Noonmati Oil Refinery, Guwahati, Assam, India.</title>
        <authorList>
            <person name="Mukherjee A."/>
            <person name="Chettri B."/>
            <person name="Langpoklakpam J."/>
            <person name="Singh A.K."/>
            <person name="Chattopadhyay D.J."/>
        </authorList>
    </citation>
    <scope>NUCLEOTIDE SEQUENCE [LARGE SCALE GENOMIC DNA]</scope>
    <source>
        <strain evidence="4 5">CNV2</strain>
    </source>
</reference>
<accession>A0A151A4Q7</accession>
<evidence type="ECO:0000313" key="2">
    <source>
        <dbReference type="EMBL" id="GEP82674.1"/>
    </source>
</evidence>
<evidence type="ECO:0000313" key="5">
    <source>
        <dbReference type="Proteomes" id="UP000075418"/>
    </source>
</evidence>
<proteinExistence type="predicted"/>
<reference evidence="3" key="4">
    <citation type="submission" date="2021-09" db="EMBL/GenBank/DDBJ databases">
        <authorList>
            <person name="Gilroy R."/>
        </authorList>
    </citation>
    <scope>NUCLEOTIDE SEQUENCE</scope>
    <source>
        <strain evidence="3">CHK149-3286</strain>
    </source>
</reference>
<organism evidence="4 5">
    <name type="scientific">Staphylococcus kloosii</name>
    <dbReference type="NCBI Taxonomy" id="29384"/>
    <lineage>
        <taxon>Bacteria</taxon>
        <taxon>Bacillati</taxon>
        <taxon>Bacillota</taxon>
        <taxon>Bacilli</taxon>
        <taxon>Bacillales</taxon>
        <taxon>Staphylococcaceae</taxon>
        <taxon>Staphylococcus</taxon>
    </lineage>
</organism>
<dbReference type="GeneID" id="69905237"/>
<reference evidence="2 6" key="2">
    <citation type="submission" date="2019-07" db="EMBL/GenBank/DDBJ databases">
        <title>Whole genome shotgun sequence of Staphylococcus kloosii NBRC 109624.</title>
        <authorList>
            <person name="Hosoyama A."/>
            <person name="Uohara A."/>
            <person name="Ohji S."/>
            <person name="Ichikawa N."/>
        </authorList>
    </citation>
    <scope>NUCLEOTIDE SEQUENCE [LARGE SCALE GENOMIC DNA]</scope>
    <source>
        <strain evidence="2 6">NBRC 109624</strain>
    </source>
</reference>
<dbReference type="Proteomes" id="UP000321040">
    <property type="component" value="Unassembled WGS sequence"/>
</dbReference>
<keyword evidence="6" id="KW-1185">Reference proteome</keyword>
<dbReference type="Proteomes" id="UP000075418">
    <property type="component" value="Unassembled WGS sequence"/>
</dbReference>
<protein>
    <submittedName>
        <fullName evidence="4">Uncharacterized protein</fullName>
    </submittedName>
</protein>
<evidence type="ECO:0000313" key="4">
    <source>
        <dbReference type="EMBL" id="KYH14336.1"/>
    </source>
</evidence>
<evidence type="ECO:0000256" key="1">
    <source>
        <dbReference type="SAM" id="MobiDB-lite"/>
    </source>
</evidence>
<evidence type="ECO:0000313" key="6">
    <source>
        <dbReference type="Proteomes" id="UP000321040"/>
    </source>
</evidence>
<evidence type="ECO:0000313" key="3">
    <source>
        <dbReference type="EMBL" id="HJF66693.1"/>
    </source>
</evidence>
<dbReference type="Proteomes" id="UP000706163">
    <property type="component" value="Unassembled WGS sequence"/>
</dbReference>
<name>A0A151A4Q7_9STAP</name>
<dbReference type="EMBL" id="LUGM01000002">
    <property type="protein sequence ID" value="KYH14336.1"/>
    <property type="molecule type" value="Genomic_DNA"/>
</dbReference>
<dbReference type="KEGG" id="skl:C7J89_07775"/>
<dbReference type="EMBL" id="DYVT01000002">
    <property type="protein sequence ID" value="HJF66693.1"/>
    <property type="molecule type" value="Genomic_DNA"/>
</dbReference>
<comment type="caution">
    <text evidence="4">The sequence shown here is derived from an EMBL/GenBank/DDBJ whole genome shotgun (WGS) entry which is preliminary data.</text>
</comment>
<gene>
    <name evidence="4" type="ORF">A0131_06045</name>
    <name evidence="3" type="ORF">K8V85_00120</name>
    <name evidence="2" type="ORF">SKL01_18520</name>
</gene>
<reference evidence="3" key="3">
    <citation type="journal article" date="2021" name="PeerJ">
        <title>Extensive microbial diversity within the chicken gut microbiome revealed by metagenomics and culture.</title>
        <authorList>
            <person name="Gilroy R."/>
            <person name="Ravi A."/>
            <person name="Getino M."/>
            <person name="Pursley I."/>
            <person name="Horton D.L."/>
            <person name="Alikhan N.F."/>
            <person name="Baker D."/>
            <person name="Gharbi K."/>
            <person name="Hall N."/>
            <person name="Watson M."/>
            <person name="Adriaenssens E.M."/>
            <person name="Foster-Nyarko E."/>
            <person name="Jarju S."/>
            <person name="Secka A."/>
            <person name="Antonio M."/>
            <person name="Oren A."/>
            <person name="Chaudhuri R.R."/>
            <person name="La Ragione R."/>
            <person name="Hildebrand F."/>
            <person name="Pallen M.J."/>
        </authorList>
    </citation>
    <scope>NUCLEOTIDE SEQUENCE</scope>
    <source>
        <strain evidence="3">CHK149-3286</strain>
    </source>
</reference>